<dbReference type="GeneID" id="92853928"/>
<dbReference type="RefSeq" id="WP_006636478.1">
    <property type="nucleotide sequence ID" value="NZ_CABJEH010000004.1"/>
</dbReference>
<organism evidence="1 2">
    <name type="scientific">Bacillus sonorensis</name>
    <dbReference type="NCBI Taxonomy" id="119858"/>
    <lineage>
        <taxon>Bacteria</taxon>
        <taxon>Bacillati</taxon>
        <taxon>Bacillota</taxon>
        <taxon>Bacilli</taxon>
        <taxon>Bacillales</taxon>
        <taxon>Bacillaceae</taxon>
        <taxon>Bacillus</taxon>
    </lineage>
</organism>
<protein>
    <submittedName>
        <fullName evidence="1">Uncharacterized protein</fullName>
    </submittedName>
</protein>
<evidence type="ECO:0000313" key="1">
    <source>
        <dbReference type="EMBL" id="ASB88632.1"/>
    </source>
</evidence>
<sequence length="110" mass="13257">MYQHYDPYAPSYSYAEQDVHHPYQMNQHEYRIYEPFEGQIITAPANTRFWRRGTEVFLHSSTVDPYGREMLYIVYPIRRQNNICSLRAVAISANEYRGMQTQMPRYGFYL</sequence>
<evidence type="ECO:0000313" key="2">
    <source>
        <dbReference type="Proteomes" id="UP000196877"/>
    </source>
</evidence>
<keyword evidence="2" id="KW-1185">Reference proteome</keyword>
<gene>
    <name evidence="1" type="ORF">S101395_02124</name>
</gene>
<proteinExistence type="predicted"/>
<accession>A0ABN5ACX9</accession>
<name>A0ABN5ACX9_9BACI</name>
<reference evidence="1 2" key="1">
    <citation type="submission" date="2017-06" db="EMBL/GenBank/DDBJ databases">
        <title>Genome sequence of Bacillus sonorensis strain SRCM101395.</title>
        <authorList>
            <person name="Cho S.H."/>
        </authorList>
    </citation>
    <scope>NUCLEOTIDE SEQUENCE [LARGE SCALE GENOMIC DNA]</scope>
    <source>
        <strain evidence="1 2">SRCM101395</strain>
    </source>
</reference>
<dbReference type="Proteomes" id="UP000196877">
    <property type="component" value="Chromosome"/>
</dbReference>
<dbReference type="EMBL" id="CP021920">
    <property type="protein sequence ID" value="ASB88632.1"/>
    <property type="molecule type" value="Genomic_DNA"/>
</dbReference>